<evidence type="ECO:0000313" key="4">
    <source>
        <dbReference type="EMBL" id="MBF9141054.1"/>
    </source>
</evidence>
<protein>
    <submittedName>
        <fullName evidence="4">Right-handed parallel beta-helix repeat-containing protein</fullName>
    </submittedName>
</protein>
<feature type="domain" description="Right handed beta helix" evidence="2">
    <location>
        <begin position="373"/>
        <end position="548"/>
    </location>
</feature>
<evidence type="ECO:0000259" key="3">
    <source>
        <dbReference type="Pfam" id="PF21231"/>
    </source>
</evidence>
<feature type="domain" description="GH141-like insertion" evidence="3">
    <location>
        <begin position="132"/>
        <end position="283"/>
    </location>
</feature>
<dbReference type="Pfam" id="PF13229">
    <property type="entry name" value="Beta_helix"/>
    <property type="match status" value="1"/>
</dbReference>
<dbReference type="PANTHER" id="PTHR36453">
    <property type="entry name" value="SECRETED PROTEIN-RELATED"/>
    <property type="match status" value="1"/>
</dbReference>
<comment type="caution">
    <text evidence="4">The sequence shown here is derived from an EMBL/GenBank/DDBJ whole genome shotgun (WGS) entry which is preliminary data.</text>
</comment>
<keyword evidence="5" id="KW-1185">Reference proteome</keyword>
<dbReference type="PANTHER" id="PTHR36453:SF1">
    <property type="entry name" value="RIGHT HANDED BETA HELIX DOMAIN-CONTAINING PROTEIN"/>
    <property type="match status" value="1"/>
</dbReference>
<dbReference type="RefSeq" id="WP_196285377.1">
    <property type="nucleotide sequence ID" value="NZ_JADQDP010000001.1"/>
</dbReference>
<dbReference type="InterPro" id="IPR048482">
    <property type="entry name" value="GH141_ins"/>
</dbReference>
<gene>
    <name evidence="4" type="ORF">I2I01_05385</name>
</gene>
<organism evidence="4 5">
    <name type="scientific">Hymenobacter properus</name>
    <dbReference type="NCBI Taxonomy" id="2791026"/>
    <lineage>
        <taxon>Bacteria</taxon>
        <taxon>Pseudomonadati</taxon>
        <taxon>Bacteroidota</taxon>
        <taxon>Cytophagia</taxon>
        <taxon>Cytophagales</taxon>
        <taxon>Hymenobacteraceae</taxon>
        <taxon>Hymenobacter</taxon>
    </lineage>
</organism>
<feature type="chain" id="PRO_5037181974" evidence="1">
    <location>
        <begin position="20"/>
        <end position="625"/>
    </location>
</feature>
<proteinExistence type="predicted"/>
<feature type="signal peptide" evidence="1">
    <location>
        <begin position="1"/>
        <end position="19"/>
    </location>
</feature>
<dbReference type="Proteomes" id="UP000645610">
    <property type="component" value="Unassembled WGS sequence"/>
</dbReference>
<accession>A0A931BC46</accession>
<dbReference type="InterPro" id="IPR011050">
    <property type="entry name" value="Pectin_lyase_fold/virulence"/>
</dbReference>
<sequence length="625" mass="68338">MTRSLLIALSLLAAAPAHAADIWVAPTGSDRNPGTQAQPLATPNAALRHARNLRRLHDASVTGGVHIWLKGGEYQLAETWFFRPEDAGTADSPTVVAAAPGERPVLSGGVSVAGWHKAASKIAGLPAAAQSQVWVAAAPLLGGRALDFRQLWVNGYKATRARTPNNDNLPRLLTWDTDKRETTVPAAALGGIKQPGQLEMVLHQMWAVNVLRVKTLAVQGDKARVTFQEPESRIQFEHPWPRPIINGKNGSSAFYLTNAIELLDQPGEWFYDAPHGQVYYWPRSGENLATAQVVAPALETVVRVAGTLDQPVGYVQFKGLTFAYTTWLRPSEQGHVPLQAGMYLLDGYSLAKPGTPDKAGLENQAWIGRPPAGVEMQAVDHTRFERCQFLHMGATGLDYQSGTHDDVITGCTFRDVAVNGMQIGKFSDESVETHLPYNPKDEREICTNELIENNLITDCGNEDWGAVGIAAGFVRSTTIRHNEVSQVPYTGISLGWGWTKTANVMRDNRVLANYVHHYAQHTYDVAGVYTLSAQPGTLISENRVDEIGRAPYVHDPDHWFYLYLDEGSSNITVQDNWCPAEKFLANANGPGNVWKNNGPMVSEAIKQAAGLEAAYQDLKKVSAQK</sequence>
<dbReference type="Pfam" id="PF21231">
    <property type="entry name" value="GH141_M"/>
    <property type="match status" value="1"/>
</dbReference>
<reference evidence="4 5" key="1">
    <citation type="submission" date="2020-11" db="EMBL/GenBank/DDBJ databases">
        <authorList>
            <person name="Kim M.K."/>
        </authorList>
    </citation>
    <scope>NUCLEOTIDE SEQUENCE [LARGE SCALE GENOMIC DNA]</scope>
    <source>
        <strain evidence="4 5">BT439</strain>
    </source>
</reference>
<evidence type="ECO:0000256" key="1">
    <source>
        <dbReference type="SAM" id="SignalP"/>
    </source>
</evidence>
<dbReference type="EMBL" id="JADQDP010000001">
    <property type="protein sequence ID" value="MBF9141054.1"/>
    <property type="molecule type" value="Genomic_DNA"/>
</dbReference>
<name>A0A931BC46_9BACT</name>
<evidence type="ECO:0000259" key="2">
    <source>
        <dbReference type="Pfam" id="PF13229"/>
    </source>
</evidence>
<dbReference type="AlphaFoldDB" id="A0A931BC46"/>
<dbReference type="InterPro" id="IPR012334">
    <property type="entry name" value="Pectin_lyas_fold"/>
</dbReference>
<dbReference type="SUPFAM" id="SSF51126">
    <property type="entry name" value="Pectin lyase-like"/>
    <property type="match status" value="1"/>
</dbReference>
<evidence type="ECO:0000313" key="5">
    <source>
        <dbReference type="Proteomes" id="UP000645610"/>
    </source>
</evidence>
<keyword evidence="1" id="KW-0732">Signal</keyword>
<dbReference type="Gene3D" id="2.160.20.10">
    <property type="entry name" value="Single-stranded right-handed beta-helix, Pectin lyase-like"/>
    <property type="match status" value="2"/>
</dbReference>
<dbReference type="InterPro" id="IPR039448">
    <property type="entry name" value="Beta_helix"/>
</dbReference>